<keyword evidence="1 7" id="KW-0963">Cytoplasm</keyword>
<name>Q4UIT4_THEAN</name>
<dbReference type="FunCoup" id="Q4UIT4">
    <property type="interactions" value="468"/>
</dbReference>
<evidence type="ECO:0000256" key="2">
    <source>
        <dbReference type="ARBA" id="ARBA00022540"/>
    </source>
</evidence>
<sequence>MKPIILRGHHRPLTCVKTNKHGDLLFTCGKDAVLALWRTDTGQQLGRYNCGRGAVWGCDITFNSKLLVVASGDSKVLIFDAERGNLLLEILEEGSCKYVEWNKNPAGQNKFVVCHDDFGESVKMATKVYEVTTRMLQDGTVDLNYRILWVQRGYRNRCLQCHWGPLDKTVVTGHDDGVINVPSYEIFIIYINLVVWNAYDGSHLKRLEAHKLSVSSISFDLYSLLMLSCSSDGTAKLWETATWTCIKNYKTDRPLNACDISPVFNVEDGKKAHILLGGGQEADQVTTTAASEGKFQALIYNLIHEEEVGSIKGHFGPINTLTFLSDGSGYVSGGEDGFVRIYHFDRDYILDKYD</sequence>
<keyword evidence="10" id="KW-1185">Reference proteome</keyword>
<dbReference type="EMBL" id="CR940347">
    <property type="protein sequence ID" value="CAI73005.1"/>
    <property type="molecule type" value="Genomic_DNA"/>
</dbReference>
<dbReference type="eggNOG" id="KOG0643">
    <property type="taxonomic scope" value="Eukaryota"/>
</dbReference>
<comment type="subcellular location">
    <subcellularLocation>
        <location evidence="7">Cytoplasm</location>
    </subcellularLocation>
</comment>
<dbReference type="SMART" id="SM00320">
    <property type="entry name" value="WD40"/>
    <property type="match status" value="5"/>
</dbReference>
<evidence type="ECO:0000256" key="8">
    <source>
        <dbReference type="PROSITE-ProRule" id="PRU00221"/>
    </source>
</evidence>
<dbReference type="PANTHER" id="PTHR19877:SF1">
    <property type="entry name" value="EUKARYOTIC TRANSLATION INITIATION FACTOR 3 SUBUNIT I"/>
    <property type="match status" value="1"/>
</dbReference>
<dbReference type="Proteomes" id="UP000001950">
    <property type="component" value="Chromosome 1"/>
</dbReference>
<evidence type="ECO:0000313" key="9">
    <source>
        <dbReference type="EMBL" id="CAI73005.1"/>
    </source>
</evidence>
<dbReference type="GO" id="GO:0003723">
    <property type="term" value="F:RNA binding"/>
    <property type="evidence" value="ECO:0007669"/>
    <property type="project" value="TreeGrafter"/>
</dbReference>
<dbReference type="GO" id="GO:0001732">
    <property type="term" value="P:formation of cytoplasmic translation initiation complex"/>
    <property type="evidence" value="ECO:0007669"/>
    <property type="project" value="UniProtKB-UniRule"/>
</dbReference>
<keyword evidence="5 7" id="KW-0648">Protein biosynthesis</keyword>
<comment type="similarity">
    <text evidence="7">Belongs to the eIF-3 subunit I family.</text>
</comment>
<comment type="function">
    <text evidence="7">Component of the eukaryotic translation initiation factor 3 (eIF-3) complex, which is involved in protein synthesis of a specialized repertoire of mRNAs and, together with other initiation factors, stimulates binding of mRNA and methionyl-tRNAi to the 40S ribosome. The eIF-3 complex specifically targets and initiates translation of a subset of mRNAs involved in cell proliferation.</text>
</comment>
<dbReference type="InterPro" id="IPR001680">
    <property type="entry name" value="WD40_rpt"/>
</dbReference>
<dbReference type="GeneID" id="3863602"/>
<dbReference type="HAMAP" id="MF_03008">
    <property type="entry name" value="eIF3i"/>
    <property type="match status" value="1"/>
</dbReference>
<feature type="repeat" description="WD" evidence="8">
    <location>
        <begin position="207"/>
        <end position="248"/>
    </location>
</feature>
<dbReference type="InParanoid" id="Q4UIT4"/>
<accession>Q4UIT4</accession>
<dbReference type="SUPFAM" id="SSF50978">
    <property type="entry name" value="WD40 repeat-like"/>
    <property type="match status" value="1"/>
</dbReference>
<dbReference type="STRING" id="5874.Q4UIT4"/>
<dbReference type="RefSeq" id="XP_953683.1">
    <property type="nucleotide sequence ID" value="XM_948590.1"/>
</dbReference>
<comment type="subunit">
    <text evidence="7">Component of the eukaryotic translation initiation factor 3 (eIF-3) complex.</text>
</comment>
<evidence type="ECO:0000256" key="4">
    <source>
        <dbReference type="ARBA" id="ARBA00022737"/>
    </source>
</evidence>
<protein>
    <recommendedName>
        <fullName evidence="7">Eukaryotic translation initiation factor 3 subunit I</fullName>
        <shortName evidence="7">eIF3i</shortName>
    </recommendedName>
</protein>
<evidence type="ECO:0000256" key="3">
    <source>
        <dbReference type="ARBA" id="ARBA00022574"/>
    </source>
</evidence>
<evidence type="ECO:0000256" key="1">
    <source>
        <dbReference type="ARBA" id="ARBA00022490"/>
    </source>
</evidence>
<dbReference type="GO" id="GO:0016282">
    <property type="term" value="C:eukaryotic 43S preinitiation complex"/>
    <property type="evidence" value="ECO:0007669"/>
    <property type="project" value="UniProtKB-UniRule"/>
</dbReference>
<dbReference type="InterPro" id="IPR027525">
    <property type="entry name" value="eIF3i"/>
</dbReference>
<evidence type="ECO:0000256" key="7">
    <source>
        <dbReference type="HAMAP-Rule" id="MF_03008"/>
    </source>
</evidence>
<dbReference type="Gene3D" id="2.130.10.10">
    <property type="entry name" value="YVTN repeat-like/Quinoprotein amine dehydrogenase"/>
    <property type="match status" value="1"/>
</dbReference>
<dbReference type="PROSITE" id="PS50294">
    <property type="entry name" value="WD_REPEATS_REGION"/>
    <property type="match status" value="3"/>
</dbReference>
<reference evidence="9 10" key="1">
    <citation type="journal article" date="2005" name="Science">
        <title>Genome of the host-cell transforming parasite Theileria annulata compared with T. parva.</title>
        <authorList>
            <person name="Pain A."/>
            <person name="Renauld H."/>
            <person name="Berriman M."/>
            <person name="Murphy L."/>
            <person name="Yeats C.A."/>
            <person name="Weir W."/>
            <person name="Kerhornou A."/>
            <person name="Aslett M."/>
            <person name="Bishop R."/>
            <person name="Bouchier C."/>
            <person name="Cochet M."/>
            <person name="Coulson R.M.R."/>
            <person name="Cronin A."/>
            <person name="de Villiers E.P."/>
            <person name="Fraser A."/>
            <person name="Fosker N."/>
            <person name="Gardner M."/>
            <person name="Goble A."/>
            <person name="Griffiths-Jones S."/>
            <person name="Harris D.E."/>
            <person name="Katzer F."/>
            <person name="Larke N."/>
            <person name="Lord A."/>
            <person name="Maser P."/>
            <person name="McKellar S."/>
            <person name="Mooney P."/>
            <person name="Morton F."/>
            <person name="Nene V."/>
            <person name="O'Neil S."/>
            <person name="Price C."/>
            <person name="Quail M.A."/>
            <person name="Rabbinowitsch E."/>
            <person name="Rawlings N.D."/>
            <person name="Rutter S."/>
            <person name="Saunders D."/>
            <person name="Seeger K."/>
            <person name="Shah T."/>
            <person name="Squares R."/>
            <person name="Squares S."/>
            <person name="Tivey A."/>
            <person name="Walker A.R."/>
            <person name="Woodward J."/>
            <person name="Dobbelaere D.A.E."/>
            <person name="Langsley G."/>
            <person name="Rajandream M.A."/>
            <person name="McKeever D."/>
            <person name="Shiels B."/>
            <person name="Tait A."/>
            <person name="Barrell B.G."/>
            <person name="Hall N."/>
        </authorList>
    </citation>
    <scope>NUCLEOTIDE SEQUENCE [LARGE SCALE GENOMIC DNA]</scope>
    <source>
        <strain evidence="10">Ankara</strain>
    </source>
</reference>
<feature type="repeat" description="WD" evidence="8">
    <location>
        <begin position="311"/>
        <end position="352"/>
    </location>
</feature>
<evidence type="ECO:0000256" key="5">
    <source>
        <dbReference type="ARBA" id="ARBA00022917"/>
    </source>
</evidence>
<feature type="repeat" description="WD" evidence="8">
    <location>
        <begin position="6"/>
        <end position="47"/>
    </location>
</feature>
<dbReference type="GO" id="GO:0033290">
    <property type="term" value="C:eukaryotic 48S preinitiation complex"/>
    <property type="evidence" value="ECO:0007669"/>
    <property type="project" value="UniProtKB-UniRule"/>
</dbReference>
<dbReference type="PANTHER" id="PTHR19877">
    <property type="entry name" value="EUKARYOTIC TRANSLATION INITIATION FACTOR 3 SUBUNIT I"/>
    <property type="match status" value="1"/>
</dbReference>
<dbReference type="VEuPathDB" id="PiroplasmaDB:TA16275"/>
<dbReference type="OMA" id="VWFSHNG"/>
<dbReference type="PROSITE" id="PS50082">
    <property type="entry name" value="WD_REPEATS_2"/>
    <property type="match status" value="3"/>
</dbReference>
<dbReference type="GO" id="GO:0003743">
    <property type="term" value="F:translation initiation factor activity"/>
    <property type="evidence" value="ECO:0007669"/>
    <property type="project" value="UniProtKB-UniRule"/>
</dbReference>
<keyword evidence="4" id="KW-0677">Repeat</keyword>
<dbReference type="AlphaFoldDB" id="Q4UIT4"/>
<dbReference type="OrthoDB" id="24966at2759"/>
<keyword evidence="2 7" id="KW-0396">Initiation factor</keyword>
<evidence type="ECO:0000256" key="6">
    <source>
        <dbReference type="ARBA" id="ARBA00038394"/>
    </source>
</evidence>
<dbReference type="KEGG" id="tan:TA16275"/>
<dbReference type="InterPro" id="IPR036322">
    <property type="entry name" value="WD40_repeat_dom_sf"/>
</dbReference>
<dbReference type="Pfam" id="PF24805">
    <property type="entry name" value="EIF3I"/>
    <property type="match status" value="1"/>
</dbReference>
<evidence type="ECO:0000313" key="10">
    <source>
        <dbReference type="Proteomes" id="UP000001950"/>
    </source>
</evidence>
<comment type="similarity">
    <text evidence="6">Belongs to the WD repeat STRAP family.</text>
</comment>
<keyword evidence="3 8" id="KW-0853">WD repeat</keyword>
<gene>
    <name evidence="9" type="ORF">TA16275</name>
</gene>
<proteinExistence type="inferred from homology"/>
<organism evidence="9 10">
    <name type="scientific">Theileria annulata</name>
    <dbReference type="NCBI Taxonomy" id="5874"/>
    <lineage>
        <taxon>Eukaryota</taxon>
        <taxon>Sar</taxon>
        <taxon>Alveolata</taxon>
        <taxon>Apicomplexa</taxon>
        <taxon>Aconoidasida</taxon>
        <taxon>Piroplasmida</taxon>
        <taxon>Theileriidae</taxon>
        <taxon>Theileria</taxon>
    </lineage>
</organism>
<dbReference type="GO" id="GO:0071541">
    <property type="term" value="C:eukaryotic translation initiation factor 3 complex, eIF3m"/>
    <property type="evidence" value="ECO:0007669"/>
    <property type="project" value="TreeGrafter"/>
</dbReference>
<dbReference type="InterPro" id="IPR015943">
    <property type="entry name" value="WD40/YVTN_repeat-like_dom_sf"/>
</dbReference>